<keyword evidence="4 9" id="KW-0548">Nucleotidyltransferase</keyword>
<evidence type="ECO:0000256" key="5">
    <source>
        <dbReference type="ARBA" id="ARBA00022705"/>
    </source>
</evidence>
<dbReference type="SMART" id="SM00481">
    <property type="entry name" value="POLIIIAc"/>
    <property type="match status" value="1"/>
</dbReference>
<evidence type="ECO:0000256" key="1">
    <source>
        <dbReference type="ARBA" id="ARBA00012417"/>
    </source>
</evidence>
<dbReference type="PANTHER" id="PTHR32294:SF0">
    <property type="entry name" value="DNA POLYMERASE III SUBUNIT ALPHA"/>
    <property type="match status" value="1"/>
</dbReference>
<dbReference type="NCBIfam" id="NF005298">
    <property type="entry name" value="PRK06826.1"/>
    <property type="match status" value="1"/>
</dbReference>
<dbReference type="AlphaFoldDB" id="A0A6P1MER2"/>
<dbReference type="GO" id="GO:0008408">
    <property type="term" value="F:3'-5' exonuclease activity"/>
    <property type="evidence" value="ECO:0007669"/>
    <property type="project" value="InterPro"/>
</dbReference>
<dbReference type="Pfam" id="PF17657">
    <property type="entry name" value="DNA_pol3_finger"/>
    <property type="match status" value="1"/>
</dbReference>
<evidence type="ECO:0000313" key="9">
    <source>
        <dbReference type="EMBL" id="QHI69575.1"/>
    </source>
</evidence>
<evidence type="ECO:0000256" key="2">
    <source>
        <dbReference type="ARBA" id="ARBA00019114"/>
    </source>
</evidence>
<proteinExistence type="predicted"/>
<keyword evidence="6" id="KW-0239">DNA-directed DNA polymerase</keyword>
<dbReference type="InterPro" id="IPR016195">
    <property type="entry name" value="Pol/histidinol_Pase-like"/>
</dbReference>
<evidence type="ECO:0000313" key="10">
    <source>
        <dbReference type="Proteomes" id="UP000464954"/>
    </source>
</evidence>
<dbReference type="EMBL" id="CP047593">
    <property type="protein sequence ID" value="QHI69575.1"/>
    <property type="molecule type" value="Genomic_DNA"/>
</dbReference>
<dbReference type="InterPro" id="IPR029460">
    <property type="entry name" value="DNAPol_HHH"/>
</dbReference>
<keyword evidence="3 9" id="KW-0808">Transferase</keyword>
<dbReference type="Pfam" id="PF14579">
    <property type="entry name" value="HHH_6"/>
    <property type="match status" value="1"/>
</dbReference>
<dbReference type="Pfam" id="PF02811">
    <property type="entry name" value="PHP"/>
    <property type="match status" value="1"/>
</dbReference>
<evidence type="ECO:0000256" key="3">
    <source>
        <dbReference type="ARBA" id="ARBA00022679"/>
    </source>
</evidence>
<dbReference type="EC" id="2.7.7.7" evidence="1"/>
<dbReference type="InterPro" id="IPR011708">
    <property type="entry name" value="DNA_pol3_alpha_NTPase_dom"/>
</dbReference>
<dbReference type="RefSeq" id="WP_160628757.1">
    <property type="nucleotide sequence ID" value="NZ_CP047593.1"/>
</dbReference>
<dbReference type="SUPFAM" id="SSF89550">
    <property type="entry name" value="PHP domain-like"/>
    <property type="match status" value="1"/>
</dbReference>
<evidence type="ECO:0000256" key="4">
    <source>
        <dbReference type="ARBA" id="ARBA00022695"/>
    </source>
</evidence>
<feature type="domain" description="Polymerase/histidinol phosphatase N-terminal" evidence="8">
    <location>
        <begin position="7"/>
        <end position="74"/>
    </location>
</feature>
<keyword evidence="10" id="KW-1185">Reference proteome</keyword>
<dbReference type="GO" id="GO:0006260">
    <property type="term" value="P:DNA replication"/>
    <property type="evidence" value="ECO:0007669"/>
    <property type="project" value="UniProtKB-KW"/>
</dbReference>
<comment type="catalytic activity">
    <reaction evidence="7">
        <text>DNA(n) + a 2'-deoxyribonucleoside 5'-triphosphate = DNA(n+1) + diphosphate</text>
        <dbReference type="Rhea" id="RHEA:22508"/>
        <dbReference type="Rhea" id="RHEA-COMP:17339"/>
        <dbReference type="Rhea" id="RHEA-COMP:17340"/>
        <dbReference type="ChEBI" id="CHEBI:33019"/>
        <dbReference type="ChEBI" id="CHEBI:61560"/>
        <dbReference type="ChEBI" id="CHEBI:173112"/>
        <dbReference type="EC" id="2.7.7.7"/>
    </reaction>
</comment>
<dbReference type="CDD" id="cd12113">
    <property type="entry name" value="PHP_PolIIIA_DnaE3"/>
    <property type="match status" value="1"/>
</dbReference>
<dbReference type="GO" id="GO:0003887">
    <property type="term" value="F:DNA-directed DNA polymerase activity"/>
    <property type="evidence" value="ECO:0007669"/>
    <property type="project" value="UniProtKB-KW"/>
</dbReference>
<evidence type="ECO:0000259" key="8">
    <source>
        <dbReference type="SMART" id="SM00481"/>
    </source>
</evidence>
<dbReference type="PANTHER" id="PTHR32294">
    <property type="entry name" value="DNA POLYMERASE III SUBUNIT ALPHA"/>
    <property type="match status" value="1"/>
</dbReference>
<accession>A0A6P1MER2</accession>
<name>A0A6P1MER2_9BACT</name>
<evidence type="ECO:0000256" key="7">
    <source>
        <dbReference type="ARBA" id="ARBA00049244"/>
    </source>
</evidence>
<dbReference type="Pfam" id="PF07733">
    <property type="entry name" value="DNA_pol3_alpha"/>
    <property type="match status" value="1"/>
</dbReference>
<evidence type="ECO:0000256" key="6">
    <source>
        <dbReference type="ARBA" id="ARBA00022932"/>
    </source>
</evidence>
<dbReference type="InterPro" id="IPR003141">
    <property type="entry name" value="Pol/His_phosphatase_N"/>
</dbReference>
<reference evidence="9 10" key="1">
    <citation type="submission" date="2020-01" db="EMBL/GenBank/DDBJ databases">
        <title>Ponticoccus aerotolerans gen. nov., sp. nov., an anaerobic bacterium and proposal of Ponticoccusceae fam. nov., Ponticoccusles ord. nov. and Ponticoccuse classis nov. in the phylum Kiritimatiellaeota.</title>
        <authorList>
            <person name="Zhou L.Y."/>
            <person name="Du Z.J."/>
        </authorList>
    </citation>
    <scope>NUCLEOTIDE SEQUENCE [LARGE SCALE GENOMIC DNA]</scope>
    <source>
        <strain evidence="9 10">S-5007</strain>
    </source>
</reference>
<dbReference type="Gene3D" id="1.10.10.1600">
    <property type="entry name" value="Bacterial DNA polymerase III alpha subunit, thumb domain"/>
    <property type="match status" value="1"/>
</dbReference>
<dbReference type="CDD" id="cd04485">
    <property type="entry name" value="DnaE_OBF"/>
    <property type="match status" value="1"/>
</dbReference>
<dbReference type="Gene3D" id="3.20.20.140">
    <property type="entry name" value="Metal-dependent hydrolases"/>
    <property type="match status" value="1"/>
</dbReference>
<dbReference type="NCBIfam" id="NF004226">
    <property type="entry name" value="PRK05673.1"/>
    <property type="match status" value="1"/>
</dbReference>
<protein>
    <recommendedName>
        <fullName evidence="2">DNA polymerase III subunit alpha</fullName>
        <ecNumber evidence="1">2.7.7.7</ecNumber>
    </recommendedName>
</protein>
<dbReference type="Gene3D" id="1.10.150.870">
    <property type="match status" value="1"/>
</dbReference>
<dbReference type="InterPro" id="IPR004805">
    <property type="entry name" value="DnaE2/DnaE/PolC"/>
</dbReference>
<dbReference type="KEGG" id="taer:GT409_08930"/>
<dbReference type="NCBIfam" id="TIGR00594">
    <property type="entry name" value="polc"/>
    <property type="match status" value="1"/>
</dbReference>
<dbReference type="InterPro" id="IPR041931">
    <property type="entry name" value="DNA_pol3_alpha_thumb_dom"/>
</dbReference>
<sequence>MKTVPFCHLHFHTQYSLLDSACKVGEIMETAKALGQEYVAMTDHGNLYGAVEFYKKAYSAGIKPIIGCEVYVARNGMDEKSSQADNMHLVLLAENNKGYENLMKLVSKAHLEGFYYKPRIDKKLLREYSGGIIGLSACLKGEVTEAAAAGDVDKAVALAHEYSEILGPNNFYLELQDHGMPEQKEGNRHMLEVARITGLPLVVTNDVHYIKQTDHEAHDVLICLQQGHLLTDENRMRYPGNQFYMKSGAEMQQLFPDQPEALANTIEIAKRCNVEFEFDLPAERLHFPAFFPLPEGVSKEDHLMEIGKRELEKLYNLKDFDHPEDELGERVKKQYEYEVGIIKQTNYVNYFLVVADFIRWAKENDIPVGPGRGSGAGSILAYALGITAIDPLKYNLIFERFLNPDRVSPPDFDIDFCPTKRQAVIQYVREKYGEDCVAQIITFGTLGAKTLMRDIGRVLDLPLSECDKVAKLIPDMTKNLQTAQKDSPDFALACRTDPTARAIMKYAPRLEGLPRHTGMHAAGVVIGEKPLIDIIPLTRERKEGMTVVQFEKGPTEEIGLLKMDFLGLKNLTIIQEAIDHIEANHGIKIDPMELPLDDEKTFDLFCRGDTAGVFQLESPGMRDTLRQMNPDCFEDIIAVLALYRPGPMQFIPTYNARKHGKEKVKYDHPILEPILKETNGIIVYQEQIQQAARDLAGFSLGEGDILRRAMGKKKKEVMDEQRSYFVEGCKKTNSIEEKLANRIFDNIAKFAEYGFNKSHSTAYGFVSFQTAYLKAHYPEEFMAALLSAEMGNPDKLAGVLSEVKEMGIEIRPPSVNESIARFRPTKGAIHFGMAGIKGVGGGAVDALVSERDANGPYEGLIDFCSRVDSQALNRKALENLIKCGAFDFTGIHRSRLFEGIGTALARAAEAAKDRASGQGNMFDMLGGGETEETVGDEELPDAAPWHENEMLSTEKELIGFYVSGHPLAAHEWTLKTFALQRIGNLEEYEERLSKGEKEIYVRLGGLVDQYRKMFTKKDPPRPYARFVIEGLDGAINAVVWPDDFQNLEPFLDDGKAIMVGAKIALDFRDSLEVQVSEIIPLTDAGLRYTKKVSIHLTEASVTEERLKTIQEIAKRNPGLTPLSICILLDSGEKVFVKAHRDYYVEATQQLGHELEQLLGEDCVKIVSRQNPLLRPPARRKWQKRG</sequence>
<gene>
    <name evidence="9" type="primary">dnaE</name>
    <name evidence="9" type="ORF">GT409_08930</name>
</gene>
<organism evidence="9 10">
    <name type="scientific">Tichowtungia aerotolerans</name>
    <dbReference type="NCBI Taxonomy" id="2697043"/>
    <lineage>
        <taxon>Bacteria</taxon>
        <taxon>Pseudomonadati</taxon>
        <taxon>Kiritimatiellota</taxon>
        <taxon>Tichowtungiia</taxon>
        <taxon>Tichowtungiales</taxon>
        <taxon>Tichowtungiaceae</taxon>
        <taxon>Tichowtungia</taxon>
    </lineage>
</organism>
<keyword evidence="5" id="KW-0235">DNA replication</keyword>
<dbReference type="Proteomes" id="UP000464954">
    <property type="component" value="Chromosome"/>
</dbReference>
<dbReference type="InterPro" id="IPR004013">
    <property type="entry name" value="PHP_dom"/>
</dbReference>
<dbReference type="InterPro" id="IPR040982">
    <property type="entry name" value="DNA_pol3_finger"/>
</dbReference>